<dbReference type="AlphaFoldDB" id="A0A9Q1G2Y1"/>
<gene>
    <name evidence="2" type="ORF">SKAU_G00050780</name>
</gene>
<dbReference type="EMBL" id="JAINUF010000002">
    <property type="protein sequence ID" value="KAJ8374498.1"/>
    <property type="molecule type" value="Genomic_DNA"/>
</dbReference>
<accession>A0A9Q1G2Y1</accession>
<organism evidence="2 3">
    <name type="scientific">Synaphobranchus kaupii</name>
    <name type="common">Kaup's arrowtooth eel</name>
    <dbReference type="NCBI Taxonomy" id="118154"/>
    <lineage>
        <taxon>Eukaryota</taxon>
        <taxon>Metazoa</taxon>
        <taxon>Chordata</taxon>
        <taxon>Craniata</taxon>
        <taxon>Vertebrata</taxon>
        <taxon>Euteleostomi</taxon>
        <taxon>Actinopterygii</taxon>
        <taxon>Neopterygii</taxon>
        <taxon>Teleostei</taxon>
        <taxon>Anguilliformes</taxon>
        <taxon>Synaphobranchidae</taxon>
        <taxon>Synaphobranchus</taxon>
    </lineage>
</organism>
<name>A0A9Q1G2Y1_SYNKA</name>
<comment type="caution">
    <text evidence="2">The sequence shown here is derived from an EMBL/GenBank/DDBJ whole genome shotgun (WGS) entry which is preliminary data.</text>
</comment>
<proteinExistence type="predicted"/>
<protein>
    <submittedName>
        <fullName evidence="2">Uncharacterized protein</fullName>
    </submittedName>
</protein>
<dbReference type="Proteomes" id="UP001152622">
    <property type="component" value="Chromosome 2"/>
</dbReference>
<keyword evidence="3" id="KW-1185">Reference proteome</keyword>
<reference evidence="2" key="1">
    <citation type="journal article" date="2023" name="Science">
        <title>Genome structures resolve the early diversification of teleost fishes.</title>
        <authorList>
            <person name="Parey E."/>
            <person name="Louis A."/>
            <person name="Montfort J."/>
            <person name="Bouchez O."/>
            <person name="Roques C."/>
            <person name="Iampietro C."/>
            <person name="Lluch J."/>
            <person name="Castinel A."/>
            <person name="Donnadieu C."/>
            <person name="Desvignes T."/>
            <person name="Floi Bucao C."/>
            <person name="Jouanno E."/>
            <person name="Wen M."/>
            <person name="Mejri S."/>
            <person name="Dirks R."/>
            <person name="Jansen H."/>
            <person name="Henkel C."/>
            <person name="Chen W.J."/>
            <person name="Zahm M."/>
            <person name="Cabau C."/>
            <person name="Klopp C."/>
            <person name="Thompson A.W."/>
            <person name="Robinson-Rechavi M."/>
            <person name="Braasch I."/>
            <person name="Lecointre G."/>
            <person name="Bobe J."/>
            <person name="Postlethwait J.H."/>
            <person name="Berthelot C."/>
            <person name="Roest Crollius H."/>
            <person name="Guiguen Y."/>
        </authorList>
    </citation>
    <scope>NUCLEOTIDE SEQUENCE</scope>
    <source>
        <strain evidence="2">WJC10195</strain>
    </source>
</reference>
<sequence length="109" mass="11644">MAAGGEPCMSLYERIVRGGTYTAHTRPCDLMSFITSSLSSGRAQSPWDHPRGGLGHGKAFPSWNPSRVGALPRRRTAGAKEAGVATAPAPKRTQLSQLTTRATPFYTTL</sequence>
<evidence type="ECO:0000313" key="3">
    <source>
        <dbReference type="Proteomes" id="UP001152622"/>
    </source>
</evidence>
<evidence type="ECO:0000256" key="1">
    <source>
        <dbReference type="SAM" id="MobiDB-lite"/>
    </source>
</evidence>
<evidence type="ECO:0000313" key="2">
    <source>
        <dbReference type="EMBL" id="KAJ8374498.1"/>
    </source>
</evidence>
<feature type="region of interest" description="Disordered" evidence="1">
    <location>
        <begin position="41"/>
        <end position="92"/>
    </location>
</feature>